<feature type="transmembrane region" description="Helical" evidence="5">
    <location>
        <begin position="155"/>
        <end position="178"/>
    </location>
</feature>
<reference evidence="8" key="1">
    <citation type="submission" date="2019-09" db="EMBL/GenBank/DDBJ databases">
        <authorList>
            <person name="Chandra G."/>
            <person name="Truman W A."/>
        </authorList>
    </citation>
    <scope>NUCLEOTIDE SEQUENCE [LARGE SCALE GENOMIC DNA]</scope>
    <source>
        <strain evidence="8">PS652</strain>
    </source>
</reference>
<keyword evidence="4 5" id="KW-0472">Membrane</keyword>
<evidence type="ECO:0000256" key="4">
    <source>
        <dbReference type="ARBA" id="ARBA00023136"/>
    </source>
</evidence>
<comment type="subcellular location">
    <subcellularLocation>
        <location evidence="1">Membrane</location>
        <topology evidence="1">Multi-pass membrane protein</topology>
    </subcellularLocation>
</comment>
<protein>
    <recommendedName>
        <fullName evidence="6">Major facilitator superfamily (MFS) profile domain-containing protein</fullName>
    </recommendedName>
</protein>
<dbReference type="Gene3D" id="1.20.1250.20">
    <property type="entry name" value="MFS general substrate transporter like domains"/>
    <property type="match status" value="1"/>
</dbReference>
<feature type="transmembrane region" description="Helical" evidence="5">
    <location>
        <begin position="23"/>
        <end position="45"/>
    </location>
</feature>
<evidence type="ECO:0000256" key="3">
    <source>
        <dbReference type="ARBA" id="ARBA00022989"/>
    </source>
</evidence>
<feature type="transmembrane region" description="Helical" evidence="5">
    <location>
        <begin position="51"/>
        <end position="73"/>
    </location>
</feature>
<feature type="transmembrane region" description="Helical" evidence="5">
    <location>
        <begin position="295"/>
        <end position="315"/>
    </location>
</feature>
<accession>A0A5E6XIB5</accession>
<feature type="domain" description="Major facilitator superfamily (MFS) profile" evidence="6">
    <location>
        <begin position="1"/>
        <end position="399"/>
    </location>
</feature>
<dbReference type="Pfam" id="PF07690">
    <property type="entry name" value="MFS_1"/>
    <property type="match status" value="1"/>
</dbReference>
<dbReference type="GO" id="GO:0022857">
    <property type="term" value="F:transmembrane transporter activity"/>
    <property type="evidence" value="ECO:0007669"/>
    <property type="project" value="InterPro"/>
</dbReference>
<reference evidence="7 9" key="2">
    <citation type="submission" date="2024-03" db="EMBL/GenBank/DDBJ databases">
        <authorList>
            <person name="Alaster D. Moffat"/>
            <person name="Govind Chandra"/>
            <person name="Andrew W. Truman"/>
        </authorList>
    </citation>
    <scope>NUCLEOTIDE SEQUENCE [LARGE SCALE GENOMIC DNA]</scope>
    <source>
        <strain evidence="7">PS652</strain>
    </source>
</reference>
<evidence type="ECO:0000256" key="5">
    <source>
        <dbReference type="SAM" id="Phobius"/>
    </source>
</evidence>
<dbReference type="CDD" id="cd17330">
    <property type="entry name" value="MFS_SLC46_TetA_like"/>
    <property type="match status" value="1"/>
</dbReference>
<evidence type="ECO:0000313" key="9">
    <source>
        <dbReference type="Proteomes" id="UP000326595"/>
    </source>
</evidence>
<dbReference type="EMBL" id="OZ024668">
    <property type="protein sequence ID" value="CAK9889898.1"/>
    <property type="molecule type" value="Genomic_DNA"/>
</dbReference>
<feature type="transmembrane region" description="Helical" evidence="5">
    <location>
        <begin position="85"/>
        <end position="108"/>
    </location>
</feature>
<dbReference type="RefSeq" id="WP_052251528.1">
    <property type="nucleotide sequence ID" value="NZ_OZ024668.1"/>
</dbReference>
<dbReference type="EMBL" id="CABVHG010000062">
    <property type="protein sequence ID" value="VVN41392.1"/>
    <property type="molecule type" value="Genomic_DNA"/>
</dbReference>
<keyword evidence="2 5" id="KW-0812">Transmembrane</keyword>
<dbReference type="InterPro" id="IPR036259">
    <property type="entry name" value="MFS_trans_sf"/>
</dbReference>
<gene>
    <name evidence="7" type="ORF">PS652_02731</name>
    <name evidence="8" type="ORF">PS652_05456</name>
</gene>
<dbReference type="PROSITE" id="PS50850">
    <property type="entry name" value="MFS"/>
    <property type="match status" value="1"/>
</dbReference>
<feature type="transmembrane region" description="Helical" evidence="5">
    <location>
        <begin position="380"/>
        <end position="396"/>
    </location>
</feature>
<dbReference type="Proteomes" id="UP000326595">
    <property type="component" value="Chromosome"/>
</dbReference>
<feature type="transmembrane region" description="Helical" evidence="5">
    <location>
        <begin position="184"/>
        <end position="202"/>
    </location>
</feature>
<evidence type="ECO:0000256" key="2">
    <source>
        <dbReference type="ARBA" id="ARBA00022692"/>
    </source>
</evidence>
<dbReference type="AlphaFoldDB" id="A0A5E6XIB5"/>
<keyword evidence="3 5" id="KW-1133">Transmembrane helix</keyword>
<feature type="transmembrane region" description="Helical" evidence="5">
    <location>
        <begin position="321"/>
        <end position="340"/>
    </location>
</feature>
<feature type="transmembrane region" description="Helical" evidence="5">
    <location>
        <begin position="352"/>
        <end position="374"/>
    </location>
</feature>
<feature type="transmembrane region" description="Helical" evidence="5">
    <location>
        <begin position="114"/>
        <end position="143"/>
    </location>
</feature>
<dbReference type="InterPro" id="IPR011701">
    <property type="entry name" value="MFS"/>
</dbReference>
<evidence type="ECO:0000259" key="6">
    <source>
        <dbReference type="PROSITE" id="PS50850"/>
    </source>
</evidence>
<sequence length="402" mass="41890">MPTATDPAVLASPERSTFDLRPLLAANMACTMAMMAFVSLIGPIARTLGLATWQAGTAVTVAGVIWMLLARPWGRASDRLGRRKVLLLGTAGFTAAYWALCLFIDTALHLLPSAALAFAGLVLGRGLIGAFYAALPVGGAALIADNIEPQHRARAMASLGAANAFGLVIGPALAAVLARFSLSLPFYVMAVLPMLAFLVLLLKLKRQELHLKQPPRPVRLADPRLRRPLLVAFVAMLSVSVAQITVGFFALDRLGMSTADAAQTAGVALTMVGVALILSQVLVRKLEWPPLRMIRVGASIAAVGFAASALATSAVGLWACFFFSACGMGWVFPAFSALAANAMDACEQGATAGSIGAVQGLGVVIGPLAGTLIYAVDPRLPYLIVAALLLLVGLWPQPKKSA</sequence>
<evidence type="ECO:0000256" key="1">
    <source>
        <dbReference type="ARBA" id="ARBA00004141"/>
    </source>
</evidence>
<evidence type="ECO:0000313" key="8">
    <source>
        <dbReference type="EMBL" id="VVN41392.1"/>
    </source>
</evidence>
<dbReference type="InterPro" id="IPR001958">
    <property type="entry name" value="Tet-R_TetA/multi-R_MdtG-like"/>
</dbReference>
<dbReference type="PANTHER" id="PTHR23546">
    <property type="entry name" value="TRANSPORT PROTEIN"/>
    <property type="match status" value="1"/>
</dbReference>
<feature type="transmembrane region" description="Helical" evidence="5">
    <location>
        <begin position="263"/>
        <end position="283"/>
    </location>
</feature>
<dbReference type="InterPro" id="IPR020846">
    <property type="entry name" value="MFS_dom"/>
</dbReference>
<dbReference type="PRINTS" id="PR01035">
    <property type="entry name" value="TCRTETA"/>
</dbReference>
<name>A0A5E6XIB5_PSEFL</name>
<dbReference type="SUPFAM" id="SSF103473">
    <property type="entry name" value="MFS general substrate transporter"/>
    <property type="match status" value="1"/>
</dbReference>
<evidence type="ECO:0000313" key="7">
    <source>
        <dbReference type="EMBL" id="CAK9889898.1"/>
    </source>
</evidence>
<proteinExistence type="predicted"/>
<dbReference type="PANTHER" id="PTHR23546:SF1">
    <property type="entry name" value="MEMBRANE PROTEIN"/>
    <property type="match status" value="1"/>
</dbReference>
<dbReference type="GO" id="GO:0016020">
    <property type="term" value="C:membrane"/>
    <property type="evidence" value="ECO:0007669"/>
    <property type="project" value="UniProtKB-SubCell"/>
</dbReference>
<feature type="transmembrane region" description="Helical" evidence="5">
    <location>
        <begin position="229"/>
        <end position="251"/>
    </location>
</feature>
<organism evidence="8">
    <name type="scientific">Pseudomonas fluorescens</name>
    <dbReference type="NCBI Taxonomy" id="294"/>
    <lineage>
        <taxon>Bacteria</taxon>
        <taxon>Pseudomonadati</taxon>
        <taxon>Pseudomonadota</taxon>
        <taxon>Gammaproteobacteria</taxon>
        <taxon>Pseudomonadales</taxon>
        <taxon>Pseudomonadaceae</taxon>
        <taxon>Pseudomonas</taxon>
    </lineage>
</organism>